<sequence>MSLIPTSYFPRSMFDMDRWLRPSVELGPTTLDIFDPFDELDRMMSRNLQWVNMPESFNELRQMMPKVPKKWRVQLDVRGFKPKSIKCNLSDDQRKLVVTAHEGEESKKGTDNYTLRDLKRTFNLPKNVETDKMVSFVTPTGKLIVEIPQKTEEKSQEELWPKIVEGEKGTKNVQLSLHLPESVDPSKVKVTCKDRDLIVQAEEKSESPDTSHQFYFYRRSTLPENTDFTNLKCVMDKNHNLSVTAPISSELRTTERTIPIEMKKSIQ</sequence>
<dbReference type="PROSITE" id="PS01031">
    <property type="entry name" value="SHSP"/>
    <property type="match status" value="1"/>
</dbReference>
<name>A0A3M7QCQ0_BRAPC</name>
<dbReference type="InterPro" id="IPR002068">
    <property type="entry name" value="A-crystallin/Hsp20_dom"/>
</dbReference>
<gene>
    <name evidence="5" type="ORF">BpHYR1_020734</name>
</gene>
<dbReference type="PANTHER" id="PTHR45640">
    <property type="entry name" value="HEAT SHOCK PROTEIN HSP-12.2-RELATED"/>
    <property type="match status" value="1"/>
</dbReference>
<dbReference type="InterPro" id="IPR001436">
    <property type="entry name" value="Alpha-crystallin/sHSP_animal"/>
</dbReference>
<dbReference type="AlphaFoldDB" id="A0A3M7QCQ0"/>
<keyword evidence="6" id="KW-1185">Reference proteome</keyword>
<dbReference type="OrthoDB" id="1431247at2759"/>
<dbReference type="GO" id="GO:0005634">
    <property type="term" value="C:nucleus"/>
    <property type="evidence" value="ECO:0007669"/>
    <property type="project" value="TreeGrafter"/>
</dbReference>
<dbReference type="GO" id="GO:0009408">
    <property type="term" value="P:response to heat"/>
    <property type="evidence" value="ECO:0007669"/>
    <property type="project" value="TreeGrafter"/>
</dbReference>
<evidence type="ECO:0000256" key="2">
    <source>
        <dbReference type="PROSITE-ProRule" id="PRU00285"/>
    </source>
</evidence>
<evidence type="ECO:0000259" key="4">
    <source>
        <dbReference type="PROSITE" id="PS01031"/>
    </source>
</evidence>
<dbReference type="InterPro" id="IPR008978">
    <property type="entry name" value="HSP20-like_chaperone"/>
</dbReference>
<evidence type="ECO:0000256" key="3">
    <source>
        <dbReference type="RuleBase" id="RU003616"/>
    </source>
</evidence>
<dbReference type="GO" id="GO:0042026">
    <property type="term" value="P:protein refolding"/>
    <property type="evidence" value="ECO:0007669"/>
    <property type="project" value="TreeGrafter"/>
</dbReference>
<reference evidence="5 6" key="1">
    <citation type="journal article" date="2018" name="Sci. Rep.">
        <title>Genomic signatures of local adaptation to the degree of environmental predictability in rotifers.</title>
        <authorList>
            <person name="Franch-Gras L."/>
            <person name="Hahn C."/>
            <person name="Garcia-Roger E.M."/>
            <person name="Carmona M.J."/>
            <person name="Serra M."/>
            <person name="Gomez A."/>
        </authorList>
    </citation>
    <scope>NUCLEOTIDE SEQUENCE [LARGE SCALE GENOMIC DNA]</scope>
    <source>
        <strain evidence="5">HYR1</strain>
    </source>
</reference>
<accession>A0A3M7QCQ0</accession>
<dbReference type="CDD" id="cd06464">
    <property type="entry name" value="ACD_sHsps-like"/>
    <property type="match status" value="1"/>
</dbReference>
<feature type="domain" description="SHSP" evidence="4">
    <location>
        <begin position="51"/>
        <end position="167"/>
    </location>
</feature>
<evidence type="ECO:0000313" key="5">
    <source>
        <dbReference type="EMBL" id="RNA09227.1"/>
    </source>
</evidence>
<dbReference type="STRING" id="10195.A0A3M7QCQ0"/>
<protein>
    <submittedName>
        <fullName evidence="5">Alpha-crystallin B chain</fullName>
    </submittedName>
</protein>
<comment type="caution">
    <text evidence="5">The sequence shown here is derived from an EMBL/GenBank/DDBJ whole genome shotgun (WGS) entry which is preliminary data.</text>
</comment>
<dbReference type="Pfam" id="PF00011">
    <property type="entry name" value="HSP20"/>
    <property type="match status" value="2"/>
</dbReference>
<keyword evidence="1" id="KW-0346">Stress response</keyword>
<dbReference type="Proteomes" id="UP000276133">
    <property type="component" value="Unassembled WGS sequence"/>
</dbReference>
<proteinExistence type="inferred from homology"/>
<dbReference type="EMBL" id="REGN01006509">
    <property type="protein sequence ID" value="RNA09227.1"/>
    <property type="molecule type" value="Genomic_DNA"/>
</dbReference>
<organism evidence="5 6">
    <name type="scientific">Brachionus plicatilis</name>
    <name type="common">Marine rotifer</name>
    <name type="synonym">Brachionus muelleri</name>
    <dbReference type="NCBI Taxonomy" id="10195"/>
    <lineage>
        <taxon>Eukaryota</taxon>
        <taxon>Metazoa</taxon>
        <taxon>Spiralia</taxon>
        <taxon>Gnathifera</taxon>
        <taxon>Rotifera</taxon>
        <taxon>Eurotatoria</taxon>
        <taxon>Monogononta</taxon>
        <taxon>Pseudotrocha</taxon>
        <taxon>Ploima</taxon>
        <taxon>Brachionidae</taxon>
        <taxon>Brachionus</taxon>
    </lineage>
</organism>
<dbReference type="GO" id="GO:0005737">
    <property type="term" value="C:cytoplasm"/>
    <property type="evidence" value="ECO:0007669"/>
    <property type="project" value="TreeGrafter"/>
</dbReference>
<comment type="similarity">
    <text evidence="2 3">Belongs to the small heat shock protein (HSP20) family.</text>
</comment>
<dbReference type="SMR" id="A0A3M7QCQ0"/>
<dbReference type="SUPFAM" id="SSF49764">
    <property type="entry name" value="HSP20-like chaperones"/>
    <property type="match status" value="2"/>
</dbReference>
<dbReference type="GO" id="GO:0051082">
    <property type="term" value="F:unfolded protein binding"/>
    <property type="evidence" value="ECO:0007669"/>
    <property type="project" value="TreeGrafter"/>
</dbReference>
<dbReference type="Gene3D" id="2.60.40.790">
    <property type="match status" value="2"/>
</dbReference>
<dbReference type="CDD" id="cd06526">
    <property type="entry name" value="metazoan_ACD"/>
    <property type="match status" value="1"/>
</dbReference>
<dbReference type="PANTHER" id="PTHR45640:SF13">
    <property type="entry name" value="HEAT SHOCK PROTEIN 22-RELATED"/>
    <property type="match status" value="1"/>
</dbReference>
<evidence type="ECO:0000256" key="1">
    <source>
        <dbReference type="ARBA" id="ARBA00023016"/>
    </source>
</evidence>
<evidence type="ECO:0000313" key="6">
    <source>
        <dbReference type="Proteomes" id="UP000276133"/>
    </source>
</evidence>